<dbReference type="PROSITE" id="PS50977">
    <property type="entry name" value="HTH_TETR_2"/>
    <property type="match status" value="1"/>
</dbReference>
<accession>A0ABM9ME04</accession>
<evidence type="ECO:0000256" key="1">
    <source>
        <dbReference type="ARBA" id="ARBA00023125"/>
    </source>
</evidence>
<evidence type="ECO:0000256" key="2">
    <source>
        <dbReference type="PROSITE-ProRule" id="PRU00335"/>
    </source>
</evidence>
<gene>
    <name evidence="4" type="ORF">MU0050_002316</name>
</gene>
<dbReference type="PANTHER" id="PTHR43479:SF11">
    <property type="entry name" value="ACREF_ENVCD OPERON REPRESSOR-RELATED"/>
    <property type="match status" value="1"/>
</dbReference>
<dbReference type="SUPFAM" id="SSF46689">
    <property type="entry name" value="Homeodomain-like"/>
    <property type="match status" value="1"/>
</dbReference>
<dbReference type="PANTHER" id="PTHR43479">
    <property type="entry name" value="ACREF/ENVCD OPERON REPRESSOR-RELATED"/>
    <property type="match status" value="1"/>
</dbReference>
<dbReference type="Proteomes" id="UP001190466">
    <property type="component" value="Chromosome"/>
</dbReference>
<dbReference type="InterPro" id="IPR009057">
    <property type="entry name" value="Homeodomain-like_sf"/>
</dbReference>
<protein>
    <submittedName>
        <fullName evidence="4">TetR/AcrR family transcriptional regulator</fullName>
    </submittedName>
</protein>
<dbReference type="EMBL" id="OY726395">
    <property type="protein sequence ID" value="CAJ1582861.1"/>
    <property type="molecule type" value="Genomic_DNA"/>
</dbReference>
<feature type="DNA-binding region" description="H-T-H motif" evidence="2">
    <location>
        <begin position="29"/>
        <end position="48"/>
    </location>
</feature>
<dbReference type="RefSeq" id="WP_316516795.1">
    <property type="nucleotide sequence ID" value="NZ_OY726395.1"/>
</dbReference>
<keyword evidence="1 2" id="KW-0238">DNA-binding</keyword>
<reference evidence="4 5" key="1">
    <citation type="submission" date="2023-08" db="EMBL/GenBank/DDBJ databases">
        <authorList>
            <person name="Folkvardsen B D."/>
            <person name="Norman A."/>
        </authorList>
    </citation>
    <scope>NUCLEOTIDE SEQUENCE [LARGE SCALE GENOMIC DNA]</scope>
    <source>
        <strain evidence="4 5">Mu0050</strain>
    </source>
</reference>
<evidence type="ECO:0000259" key="3">
    <source>
        <dbReference type="PROSITE" id="PS50977"/>
    </source>
</evidence>
<keyword evidence="5" id="KW-1185">Reference proteome</keyword>
<dbReference type="InterPro" id="IPR001647">
    <property type="entry name" value="HTH_TetR"/>
</dbReference>
<name>A0ABM9ME04_9MYCO</name>
<organism evidence="4 5">
    <name type="scientific">[Mycobacterium] wendilense</name>
    <dbReference type="NCBI Taxonomy" id="3064284"/>
    <lineage>
        <taxon>Bacteria</taxon>
        <taxon>Bacillati</taxon>
        <taxon>Actinomycetota</taxon>
        <taxon>Actinomycetes</taxon>
        <taxon>Mycobacteriales</taxon>
        <taxon>Mycobacteriaceae</taxon>
        <taxon>Mycolicibacter</taxon>
    </lineage>
</organism>
<evidence type="ECO:0000313" key="5">
    <source>
        <dbReference type="Proteomes" id="UP001190466"/>
    </source>
</evidence>
<feature type="domain" description="HTH tetR-type" evidence="3">
    <location>
        <begin position="6"/>
        <end position="66"/>
    </location>
</feature>
<sequence>MDDRSAERRQQLIDVCIDLLGTGGAASISLRAVCRAATLSPRYFYENFSSLEELLVAAYDQVERQLFERLVDPGEGRQRLSIRSVLEICGRYFEEDPRRARILLREPMSDETLRVHQSGKKSVFIRSLVPALERTGRRLAPPDSRELAVMATALSGALIALYLEWIDGRLDVERDVLVDTASDLVTAISRASQRKPAGPVTAP</sequence>
<proteinExistence type="predicted"/>
<evidence type="ECO:0000313" key="4">
    <source>
        <dbReference type="EMBL" id="CAJ1582861.1"/>
    </source>
</evidence>
<dbReference type="InterPro" id="IPR050624">
    <property type="entry name" value="HTH-type_Tx_Regulator"/>
</dbReference>
<dbReference type="Gene3D" id="1.10.357.10">
    <property type="entry name" value="Tetracycline Repressor, domain 2"/>
    <property type="match status" value="1"/>
</dbReference>